<name>A5BA34_VITVI</name>
<proteinExistence type="predicted"/>
<dbReference type="EMBL" id="AM451884">
    <property type="protein sequence ID" value="CAN67696.1"/>
    <property type="molecule type" value="Genomic_DNA"/>
</dbReference>
<evidence type="ECO:0000313" key="1">
    <source>
        <dbReference type="EMBL" id="CAN67696.1"/>
    </source>
</evidence>
<gene>
    <name evidence="1" type="ORF">VITISV_026458</name>
</gene>
<protein>
    <submittedName>
        <fullName evidence="1">Uncharacterized protein</fullName>
    </submittedName>
</protein>
<sequence length="275" mass="31854">MKKLWPLEDNRTKLKDNFASCEIIKCKLRNQPFLAKWTLSACEIFADISGVFSQRPIFVINFVDYSRLRTEIKVHQLIDHQSTGHIPIGHEIIYPTSPFKIKPENKGTASAIDVRKIIEQNTYTNILLKTLGDQLNRFEEIIETQDHIKTLFVKNDNKSFEFSKKFQENLHIDQALIERISQKVKDNLIVPETRQPSHRRINVIKEEISSEAEADELIKNFEGPLDQRVLRIIHNQNPLRLGISILGQPFLICSLRKEISTLKLSTLVEPSMNET</sequence>
<reference evidence="1" key="1">
    <citation type="journal article" date="2007" name="PLoS ONE">
        <title>The first genome sequence of an elite grapevine cultivar (Pinot noir Vitis vinifera L.): coping with a highly heterozygous genome.</title>
        <authorList>
            <person name="Velasco R."/>
            <person name="Zharkikh A."/>
            <person name="Troggio M."/>
            <person name="Cartwright D.A."/>
            <person name="Cestaro A."/>
            <person name="Pruss D."/>
            <person name="Pindo M."/>
            <person name="FitzGerald L.M."/>
            <person name="Vezzulli S."/>
            <person name="Reid J."/>
            <person name="Malacarne G."/>
            <person name="Iliev D."/>
            <person name="Coppola G."/>
            <person name="Wardell B."/>
            <person name="Micheletti D."/>
            <person name="Macalma T."/>
            <person name="Facci M."/>
            <person name="Mitchell J.T."/>
            <person name="Perazzolli M."/>
            <person name="Eldredge G."/>
            <person name="Gatto P."/>
            <person name="Oyzerski R."/>
            <person name="Moretto M."/>
            <person name="Gutin N."/>
            <person name="Stefanini M."/>
            <person name="Chen Y."/>
            <person name="Segala C."/>
            <person name="Davenport C."/>
            <person name="Dematte L."/>
            <person name="Mraz A."/>
            <person name="Battilana J."/>
            <person name="Stormo K."/>
            <person name="Costa F."/>
            <person name="Tao Q."/>
            <person name="Si-Ammour A."/>
            <person name="Harkins T."/>
            <person name="Lackey A."/>
            <person name="Perbost C."/>
            <person name="Taillon B."/>
            <person name="Stella A."/>
            <person name="Solovyev V."/>
            <person name="Fawcett J.A."/>
            <person name="Sterck L."/>
            <person name="Vandepoele K."/>
            <person name="Grando S.M."/>
            <person name="Toppo S."/>
            <person name="Moser C."/>
            <person name="Lanchbury J."/>
            <person name="Bogden R."/>
            <person name="Skolnick M."/>
            <person name="Sgaramella V."/>
            <person name="Bhatnagar S.K."/>
            <person name="Fontana P."/>
            <person name="Gutin A."/>
            <person name="Van de Peer Y."/>
            <person name="Salamini F."/>
            <person name="Viola R."/>
        </authorList>
    </citation>
    <scope>NUCLEOTIDE SEQUENCE</scope>
</reference>
<accession>A5BA34</accession>
<organism evidence="1">
    <name type="scientific">Vitis vinifera</name>
    <name type="common">Grape</name>
    <dbReference type="NCBI Taxonomy" id="29760"/>
    <lineage>
        <taxon>Eukaryota</taxon>
        <taxon>Viridiplantae</taxon>
        <taxon>Streptophyta</taxon>
        <taxon>Embryophyta</taxon>
        <taxon>Tracheophyta</taxon>
        <taxon>Spermatophyta</taxon>
        <taxon>Magnoliopsida</taxon>
        <taxon>eudicotyledons</taxon>
        <taxon>Gunneridae</taxon>
        <taxon>Pentapetalae</taxon>
        <taxon>rosids</taxon>
        <taxon>Vitales</taxon>
        <taxon>Vitaceae</taxon>
        <taxon>Viteae</taxon>
        <taxon>Vitis</taxon>
    </lineage>
</organism>
<dbReference type="AlphaFoldDB" id="A5BA34"/>